<evidence type="ECO:0000256" key="1">
    <source>
        <dbReference type="SAM" id="MobiDB-lite"/>
    </source>
</evidence>
<dbReference type="EMBL" id="AEXC02002221">
    <property type="protein sequence ID" value="KFH06968.1"/>
    <property type="molecule type" value="Genomic_DNA"/>
</dbReference>
<reference evidence="2 3" key="1">
    <citation type="submission" date="2014-04" db="EMBL/GenBank/DDBJ databases">
        <authorList>
            <person name="Sibley D."/>
            <person name="Venepally P."/>
            <person name="Karamycheva S."/>
            <person name="Hadjithomas M."/>
            <person name="Khan A."/>
            <person name="Brunk B."/>
            <person name="Roos D."/>
            <person name="Caler E."/>
            <person name="Lorenzi H."/>
        </authorList>
    </citation>
    <scope>NUCLEOTIDE SEQUENCE [LARGE SCALE GENOMIC DNA]</scope>
    <source>
        <strain evidence="2 3">MAS</strain>
    </source>
</reference>
<proteinExistence type="predicted"/>
<accession>A0A086Q2Y6</accession>
<feature type="region of interest" description="Disordered" evidence="1">
    <location>
        <begin position="1"/>
        <end position="99"/>
    </location>
</feature>
<dbReference type="VEuPathDB" id="ToxoDB:TGMAS_304980"/>
<comment type="caution">
    <text evidence="2">The sequence shown here is derived from an EMBL/GenBank/DDBJ whole genome shotgun (WGS) entry which is preliminary data.</text>
</comment>
<dbReference type="Proteomes" id="UP000028821">
    <property type="component" value="Unassembled WGS sequence"/>
</dbReference>
<sequence>MKSPRPTRRLLRPSQRRKAVHGAKRTGCAWSQRRKRTPRVSPRSYGSSCATHRSINQEETAPATARKYGAPGGEAGDETGGVDKTAFNEGTAAGDAAGSEAGMILRVEQTEMPTKKRPLGCRTTPLSLKQKTYHHVPRCVPSIKIDLPLGQLRVNSGGKSPIRRRKFDRSTGNLRKFVSVCRQRTYRQSSEAGATPGTEDTVEGMSADRVSVASFP</sequence>
<feature type="compositionally biased region" description="Basic residues" evidence="1">
    <location>
        <begin position="1"/>
        <end position="24"/>
    </location>
</feature>
<gene>
    <name evidence="2" type="ORF">TGMAS_304980</name>
</gene>
<evidence type="ECO:0000313" key="2">
    <source>
        <dbReference type="EMBL" id="KFH06968.1"/>
    </source>
</evidence>
<dbReference type="AlphaFoldDB" id="A0A086Q2Y6"/>
<protein>
    <submittedName>
        <fullName evidence="2">Uncharacterized protein</fullName>
    </submittedName>
</protein>
<name>A0A086Q2Y6_TOXGO</name>
<evidence type="ECO:0000313" key="3">
    <source>
        <dbReference type="Proteomes" id="UP000028821"/>
    </source>
</evidence>
<organism evidence="2 3">
    <name type="scientific">Toxoplasma gondii MAS</name>
    <dbReference type="NCBI Taxonomy" id="943118"/>
    <lineage>
        <taxon>Eukaryota</taxon>
        <taxon>Sar</taxon>
        <taxon>Alveolata</taxon>
        <taxon>Apicomplexa</taxon>
        <taxon>Conoidasida</taxon>
        <taxon>Coccidia</taxon>
        <taxon>Eucoccidiorida</taxon>
        <taxon>Eimeriorina</taxon>
        <taxon>Sarcocystidae</taxon>
        <taxon>Toxoplasma</taxon>
    </lineage>
</organism>
<feature type="compositionally biased region" description="Polar residues" evidence="1">
    <location>
        <begin position="44"/>
        <end position="59"/>
    </location>
</feature>
<feature type="region of interest" description="Disordered" evidence="1">
    <location>
        <begin position="186"/>
        <end position="216"/>
    </location>
</feature>